<dbReference type="AlphaFoldDB" id="A0A0T6LMQ5"/>
<feature type="transmembrane region" description="Helical" evidence="2">
    <location>
        <begin position="114"/>
        <end position="139"/>
    </location>
</feature>
<proteinExistence type="predicted"/>
<reference evidence="3 4" key="1">
    <citation type="submission" date="2015-10" db="EMBL/GenBank/DDBJ databases">
        <title>Draft genome sequence of pyrrolomycin-producing Streptomyces vitaminophilus.</title>
        <authorList>
            <person name="Graham D.E."/>
            <person name="Mahan K.M."/>
            <person name="Klingeman D.M."/>
            <person name="Hettich R.L."/>
            <person name="Parry R.J."/>
        </authorList>
    </citation>
    <scope>NUCLEOTIDE SEQUENCE [LARGE SCALE GENOMIC DNA]</scope>
    <source>
        <strain evidence="3 4">ATCC 31673</strain>
    </source>
</reference>
<keyword evidence="2" id="KW-0812">Transmembrane</keyword>
<feature type="region of interest" description="Disordered" evidence="1">
    <location>
        <begin position="77"/>
        <end position="104"/>
    </location>
</feature>
<organism evidence="3 4">
    <name type="scientific">Wenjunlia vitaminophila</name>
    <name type="common">Streptomyces vitaminophilus</name>
    <dbReference type="NCBI Taxonomy" id="76728"/>
    <lineage>
        <taxon>Bacteria</taxon>
        <taxon>Bacillati</taxon>
        <taxon>Actinomycetota</taxon>
        <taxon>Actinomycetes</taxon>
        <taxon>Kitasatosporales</taxon>
        <taxon>Streptomycetaceae</taxon>
        <taxon>Wenjunlia</taxon>
    </lineage>
</organism>
<dbReference type="EMBL" id="LLZU01000037">
    <property type="protein sequence ID" value="KRV47240.1"/>
    <property type="molecule type" value="Genomic_DNA"/>
</dbReference>
<comment type="caution">
    <text evidence="3">The sequence shown here is derived from an EMBL/GenBank/DDBJ whole genome shotgun (WGS) entry which is preliminary data.</text>
</comment>
<accession>A0A0T6LMQ5</accession>
<keyword evidence="2" id="KW-1133">Transmembrane helix</keyword>
<feature type="region of interest" description="Disordered" evidence="1">
    <location>
        <begin position="232"/>
        <end position="313"/>
    </location>
</feature>
<dbReference type="eggNOG" id="ENOG5033WN2">
    <property type="taxonomic scope" value="Bacteria"/>
</dbReference>
<feature type="compositionally biased region" description="Low complexity" evidence="1">
    <location>
        <begin position="282"/>
        <end position="298"/>
    </location>
</feature>
<dbReference type="Proteomes" id="UP000050867">
    <property type="component" value="Unassembled WGS sequence"/>
</dbReference>
<keyword evidence="4" id="KW-1185">Reference proteome</keyword>
<protein>
    <recommendedName>
        <fullName evidence="5">Transmembrane protein</fullName>
    </recommendedName>
</protein>
<evidence type="ECO:0000313" key="4">
    <source>
        <dbReference type="Proteomes" id="UP000050867"/>
    </source>
</evidence>
<evidence type="ECO:0000256" key="1">
    <source>
        <dbReference type="SAM" id="MobiDB-lite"/>
    </source>
</evidence>
<dbReference type="STRING" id="76728.AQ490_07110"/>
<gene>
    <name evidence="3" type="ORF">AQ490_07110</name>
</gene>
<evidence type="ECO:0008006" key="5">
    <source>
        <dbReference type="Google" id="ProtNLM"/>
    </source>
</evidence>
<evidence type="ECO:0000313" key="3">
    <source>
        <dbReference type="EMBL" id="KRV47240.1"/>
    </source>
</evidence>
<sequence>MNSAPHLLSEDRPEFERVLDEALRDEDIRVALAEAAPGLGSDHLRGLAVNATATITACAVTEYEHYLKIRTQARELASGRRRGRPATSTGGAEDQRATDGSSVRRLSGAVDGTAGAGVVAAVAVLTPILAGTSALILLASGYLLKLADPDPAVAAPLRFAGWLFAAIAATGTLIGMIGVMFTALRNPAADTATLHADRSPEVVAARESWRRALLERGVRPFLLQALTTGDIGHPAAAEPTPARQASGGEVRRTPSLGYSAPGFTSPNPDEPGAHRSPPDYASPRYTSPRYSGPSYSGPDFDTGAGDGPDPGHG</sequence>
<dbReference type="RefSeq" id="WP_018384106.1">
    <property type="nucleotide sequence ID" value="NZ_LLZU01000037.1"/>
</dbReference>
<evidence type="ECO:0000256" key="2">
    <source>
        <dbReference type="SAM" id="Phobius"/>
    </source>
</evidence>
<feature type="compositionally biased region" description="Gly residues" evidence="1">
    <location>
        <begin position="304"/>
        <end position="313"/>
    </location>
</feature>
<dbReference type="OrthoDB" id="3868051at2"/>
<keyword evidence="2" id="KW-0472">Membrane</keyword>
<name>A0A0T6LMQ5_WENVI</name>
<feature type="transmembrane region" description="Helical" evidence="2">
    <location>
        <begin position="159"/>
        <end position="184"/>
    </location>
</feature>